<accession>A0AAV4JU17</accession>
<comment type="caution">
    <text evidence="1">The sequence shown here is derived from an EMBL/GenBank/DDBJ whole genome shotgun (WGS) entry which is preliminary data.</text>
</comment>
<protein>
    <submittedName>
        <fullName evidence="1">Uncharacterized protein</fullName>
    </submittedName>
</protein>
<sequence length="135" mass="14892">MLSWVFRSKSLLSTARPARYPGLSGQRAYCLPLDRYATLGLQSKSLLSTAKPPRYPGLSGPKAYCLPLEQHAILGFPVQDSTVYQLDQHTTLGLPVQEPTVYLSTNRLPWVFRSKSLPSTARSAHYPGLSGPIAY</sequence>
<name>A0AAV4JU17_9GAST</name>
<keyword evidence="2" id="KW-1185">Reference proteome</keyword>
<evidence type="ECO:0000313" key="2">
    <source>
        <dbReference type="Proteomes" id="UP000762676"/>
    </source>
</evidence>
<dbReference type="Proteomes" id="UP000762676">
    <property type="component" value="Unassembled WGS sequence"/>
</dbReference>
<reference evidence="1 2" key="1">
    <citation type="journal article" date="2021" name="Elife">
        <title>Chloroplast acquisition without the gene transfer in kleptoplastic sea slugs, Plakobranchus ocellatus.</title>
        <authorList>
            <person name="Maeda T."/>
            <person name="Takahashi S."/>
            <person name="Yoshida T."/>
            <person name="Shimamura S."/>
            <person name="Takaki Y."/>
            <person name="Nagai Y."/>
            <person name="Toyoda A."/>
            <person name="Suzuki Y."/>
            <person name="Arimoto A."/>
            <person name="Ishii H."/>
            <person name="Satoh N."/>
            <person name="Nishiyama T."/>
            <person name="Hasebe M."/>
            <person name="Maruyama T."/>
            <person name="Minagawa J."/>
            <person name="Obokata J."/>
            <person name="Shigenobu S."/>
        </authorList>
    </citation>
    <scope>NUCLEOTIDE SEQUENCE [LARGE SCALE GENOMIC DNA]</scope>
</reference>
<organism evidence="1 2">
    <name type="scientific">Elysia marginata</name>
    <dbReference type="NCBI Taxonomy" id="1093978"/>
    <lineage>
        <taxon>Eukaryota</taxon>
        <taxon>Metazoa</taxon>
        <taxon>Spiralia</taxon>
        <taxon>Lophotrochozoa</taxon>
        <taxon>Mollusca</taxon>
        <taxon>Gastropoda</taxon>
        <taxon>Heterobranchia</taxon>
        <taxon>Euthyneura</taxon>
        <taxon>Panpulmonata</taxon>
        <taxon>Sacoglossa</taxon>
        <taxon>Placobranchoidea</taxon>
        <taxon>Plakobranchidae</taxon>
        <taxon>Elysia</taxon>
    </lineage>
</organism>
<dbReference type="AlphaFoldDB" id="A0AAV4JU17"/>
<dbReference type="EMBL" id="BMAT01003425">
    <property type="protein sequence ID" value="GFS25208.1"/>
    <property type="molecule type" value="Genomic_DNA"/>
</dbReference>
<gene>
    <name evidence="1" type="ORF">ElyMa_001682100</name>
</gene>
<evidence type="ECO:0000313" key="1">
    <source>
        <dbReference type="EMBL" id="GFS25208.1"/>
    </source>
</evidence>
<proteinExistence type="predicted"/>